<feature type="region of interest" description="Disordered" evidence="1">
    <location>
        <begin position="98"/>
        <end position="118"/>
    </location>
</feature>
<keyword evidence="3" id="KW-1185">Reference proteome</keyword>
<dbReference type="Proteomes" id="UP001630127">
    <property type="component" value="Unassembled WGS sequence"/>
</dbReference>
<comment type="caution">
    <text evidence="2">The sequence shown here is derived from an EMBL/GenBank/DDBJ whole genome shotgun (WGS) entry which is preliminary data.</text>
</comment>
<dbReference type="EMBL" id="JBJUIK010000016">
    <property type="protein sequence ID" value="KAL3499166.1"/>
    <property type="molecule type" value="Genomic_DNA"/>
</dbReference>
<evidence type="ECO:0000313" key="2">
    <source>
        <dbReference type="EMBL" id="KAL3499166.1"/>
    </source>
</evidence>
<proteinExistence type="predicted"/>
<evidence type="ECO:0000313" key="3">
    <source>
        <dbReference type="Proteomes" id="UP001630127"/>
    </source>
</evidence>
<sequence length="118" mass="13101">MDLKAISTGKIAPDSSLSSPNAALLAGISFHNTVEELMGIKGTLSRKHTAIMDLTKERAHRYPRSKTYHSWIWLQPPTGMAIEAGKGLVWEYGRRPEGWEVGSKGKKKNGGGQRNRWL</sequence>
<gene>
    <name evidence="2" type="ORF">ACH5RR_038259</name>
</gene>
<accession>A0ABD2XXD1</accession>
<organism evidence="2 3">
    <name type="scientific">Cinchona calisaya</name>
    <dbReference type="NCBI Taxonomy" id="153742"/>
    <lineage>
        <taxon>Eukaryota</taxon>
        <taxon>Viridiplantae</taxon>
        <taxon>Streptophyta</taxon>
        <taxon>Embryophyta</taxon>
        <taxon>Tracheophyta</taxon>
        <taxon>Spermatophyta</taxon>
        <taxon>Magnoliopsida</taxon>
        <taxon>eudicotyledons</taxon>
        <taxon>Gunneridae</taxon>
        <taxon>Pentapetalae</taxon>
        <taxon>asterids</taxon>
        <taxon>lamiids</taxon>
        <taxon>Gentianales</taxon>
        <taxon>Rubiaceae</taxon>
        <taxon>Cinchonoideae</taxon>
        <taxon>Cinchoneae</taxon>
        <taxon>Cinchona</taxon>
    </lineage>
</organism>
<evidence type="ECO:0000256" key="1">
    <source>
        <dbReference type="SAM" id="MobiDB-lite"/>
    </source>
</evidence>
<dbReference type="AlphaFoldDB" id="A0ABD2XXD1"/>
<name>A0ABD2XXD1_9GENT</name>
<reference evidence="2 3" key="1">
    <citation type="submission" date="2024-11" db="EMBL/GenBank/DDBJ databases">
        <title>A near-complete genome assembly of Cinchona calisaya.</title>
        <authorList>
            <person name="Lian D.C."/>
            <person name="Zhao X.W."/>
            <person name="Wei L."/>
        </authorList>
    </citation>
    <scope>NUCLEOTIDE SEQUENCE [LARGE SCALE GENOMIC DNA]</scope>
    <source>
        <tissue evidence="2">Nenye</tissue>
    </source>
</reference>
<protein>
    <submittedName>
        <fullName evidence="2">Uncharacterized protein</fullName>
    </submittedName>
</protein>